<sequence length="67" mass="7797">MATNNYTDLSMRKVSPPKGIFRNALDRMIEARERQARAYVRQNLSVYGRDFDEMVRSAPHDVAAPRR</sequence>
<reference evidence="1 2" key="1">
    <citation type="submission" date="2023-12" db="EMBL/GenBank/DDBJ databases">
        <title>Description of Novel Strain Fulvimarina sp. 2208YS6-2-32 isolated from Uroteuthis (Photololigo) edulis.</title>
        <authorList>
            <person name="Park J.-S."/>
        </authorList>
    </citation>
    <scope>NUCLEOTIDE SEQUENCE [LARGE SCALE GENOMIC DNA]</scope>
    <source>
        <strain evidence="1 2">2208YS6-2-32</strain>
    </source>
</reference>
<keyword evidence="2" id="KW-1185">Reference proteome</keyword>
<gene>
    <name evidence="1" type="ORF">U0C82_03415</name>
</gene>
<organism evidence="1 2">
    <name type="scientific">Fulvimarina uroteuthidis</name>
    <dbReference type="NCBI Taxonomy" id="3098149"/>
    <lineage>
        <taxon>Bacteria</taxon>
        <taxon>Pseudomonadati</taxon>
        <taxon>Pseudomonadota</taxon>
        <taxon>Alphaproteobacteria</taxon>
        <taxon>Hyphomicrobiales</taxon>
        <taxon>Aurantimonadaceae</taxon>
        <taxon>Fulvimarina</taxon>
    </lineage>
</organism>
<evidence type="ECO:0000313" key="2">
    <source>
        <dbReference type="Proteomes" id="UP001294412"/>
    </source>
</evidence>
<proteinExistence type="predicted"/>
<comment type="caution">
    <text evidence="1">The sequence shown here is derived from an EMBL/GenBank/DDBJ whole genome shotgun (WGS) entry which is preliminary data.</text>
</comment>
<protein>
    <submittedName>
        <fullName evidence="1">Uncharacterized protein</fullName>
    </submittedName>
</protein>
<dbReference type="Proteomes" id="UP001294412">
    <property type="component" value="Unassembled WGS sequence"/>
</dbReference>
<accession>A0ABU5HZN5</accession>
<name>A0ABU5HZN5_9HYPH</name>
<dbReference type="EMBL" id="JAXLPB010000001">
    <property type="protein sequence ID" value="MDY8108198.1"/>
    <property type="molecule type" value="Genomic_DNA"/>
</dbReference>
<evidence type="ECO:0000313" key="1">
    <source>
        <dbReference type="EMBL" id="MDY8108198.1"/>
    </source>
</evidence>
<dbReference type="RefSeq" id="WP_322185644.1">
    <property type="nucleotide sequence ID" value="NZ_JAXLPB010000001.1"/>
</dbReference>